<dbReference type="OrthoDB" id="60725at2759"/>
<evidence type="ECO:0000313" key="2">
    <source>
        <dbReference type="Proteomes" id="UP000481153"/>
    </source>
</evidence>
<sequence length="195" mass="21420">MGNQTSLSFAEFPLASQLHNPVVLISDSFVSKTSTTLTYQGHDLIARGKSELTMRGVKDNALSNRRLEYIDKRSNQAVANMKANVVFAGNSTERPRAMVKPHPINRTIEIVLAGHKRLLLRANTTQAVLLLENSIHGYIPVAHFTRNDSWSVTIAAGVDTTLGAVAMTSLIDMLRWSPPNLSPRHFCSVNRAASI</sequence>
<protein>
    <submittedName>
        <fullName evidence="1">Uncharacterized protein</fullName>
    </submittedName>
</protein>
<dbReference type="AlphaFoldDB" id="A0A6G0X075"/>
<name>A0A6G0X075_9STRA</name>
<accession>A0A6G0X075</accession>
<keyword evidence="2" id="KW-1185">Reference proteome</keyword>
<proteinExistence type="predicted"/>
<reference evidence="1 2" key="1">
    <citation type="submission" date="2019-07" db="EMBL/GenBank/DDBJ databases">
        <title>Genomics analysis of Aphanomyces spp. identifies a new class of oomycete effector associated with host adaptation.</title>
        <authorList>
            <person name="Gaulin E."/>
        </authorList>
    </citation>
    <scope>NUCLEOTIDE SEQUENCE [LARGE SCALE GENOMIC DNA]</scope>
    <source>
        <strain evidence="1 2">ATCC 201684</strain>
    </source>
</reference>
<organism evidence="1 2">
    <name type="scientific">Aphanomyces euteiches</name>
    <dbReference type="NCBI Taxonomy" id="100861"/>
    <lineage>
        <taxon>Eukaryota</taxon>
        <taxon>Sar</taxon>
        <taxon>Stramenopiles</taxon>
        <taxon>Oomycota</taxon>
        <taxon>Saprolegniomycetes</taxon>
        <taxon>Saprolegniales</taxon>
        <taxon>Verrucalvaceae</taxon>
        <taxon>Aphanomyces</taxon>
    </lineage>
</organism>
<gene>
    <name evidence="1" type="ORF">Ae201684_009830</name>
</gene>
<dbReference type="Proteomes" id="UP000481153">
    <property type="component" value="Unassembled WGS sequence"/>
</dbReference>
<evidence type="ECO:0000313" key="1">
    <source>
        <dbReference type="EMBL" id="KAF0733267.1"/>
    </source>
</evidence>
<comment type="caution">
    <text evidence="1">The sequence shown here is derived from an EMBL/GenBank/DDBJ whole genome shotgun (WGS) entry which is preliminary data.</text>
</comment>
<dbReference type="VEuPathDB" id="FungiDB:AeMF1_017763"/>
<dbReference type="EMBL" id="VJMJ01000124">
    <property type="protein sequence ID" value="KAF0733267.1"/>
    <property type="molecule type" value="Genomic_DNA"/>
</dbReference>